<protein>
    <submittedName>
        <fullName evidence="2">Uncharacterized protein</fullName>
    </submittedName>
</protein>
<reference evidence="2 3" key="1">
    <citation type="submission" date="2017-07" db="EMBL/GenBank/DDBJ databases">
        <title>Genome Sequence of Antarctobacter heliothermus Strain SMS3 Isolated from a culture of the Diatom Skeletonema marinoi.</title>
        <authorList>
            <person name="Topel M."/>
            <person name="Pinder M.I.M."/>
            <person name="Johansson O.N."/>
            <person name="Kourtchenko O."/>
            <person name="Godhe A."/>
            <person name="Clarke A.K."/>
        </authorList>
    </citation>
    <scope>NUCLEOTIDE SEQUENCE [LARGE SCALE GENOMIC DNA]</scope>
    <source>
        <strain evidence="2 3">SMS3</strain>
    </source>
</reference>
<feature type="chain" id="PRO_5012081415" evidence="1">
    <location>
        <begin position="22"/>
        <end position="228"/>
    </location>
</feature>
<dbReference type="AlphaFoldDB" id="A0A222E8U7"/>
<evidence type="ECO:0000313" key="3">
    <source>
        <dbReference type="Proteomes" id="UP000203589"/>
    </source>
</evidence>
<name>A0A222E8U7_9RHOB</name>
<accession>A0A222E8U7</accession>
<gene>
    <name evidence="2" type="ORF">ANTHELSMS3_03976</name>
</gene>
<proteinExistence type="predicted"/>
<keyword evidence="3" id="KW-1185">Reference proteome</keyword>
<dbReference type="Proteomes" id="UP000203589">
    <property type="component" value="Chromosome"/>
</dbReference>
<dbReference type="OrthoDB" id="7836129at2"/>
<feature type="signal peptide" evidence="1">
    <location>
        <begin position="1"/>
        <end position="21"/>
    </location>
</feature>
<keyword evidence="1" id="KW-0732">Signal</keyword>
<evidence type="ECO:0000313" key="2">
    <source>
        <dbReference type="EMBL" id="ASP22586.1"/>
    </source>
</evidence>
<organism evidence="2 3">
    <name type="scientific">Antarctobacter heliothermus</name>
    <dbReference type="NCBI Taxonomy" id="74033"/>
    <lineage>
        <taxon>Bacteria</taxon>
        <taxon>Pseudomonadati</taxon>
        <taxon>Pseudomonadota</taxon>
        <taxon>Alphaproteobacteria</taxon>
        <taxon>Rhodobacterales</taxon>
        <taxon>Roseobacteraceae</taxon>
        <taxon>Antarctobacter</taxon>
    </lineage>
</organism>
<evidence type="ECO:0000256" key="1">
    <source>
        <dbReference type="SAM" id="SignalP"/>
    </source>
</evidence>
<dbReference type="EMBL" id="CP022540">
    <property type="protein sequence ID" value="ASP22586.1"/>
    <property type="molecule type" value="Genomic_DNA"/>
</dbReference>
<sequence length="228" mass="24539">MIRRMFTFAAAAGLLATSVLAEPVAQVCSCDPHPEGANSSVAPATGPVSCLLVSRPDGSECRMVVDAAYGTSDHDRLFLALFPRFGTGRLERGGASIADYNWLLDVTHAGADAEPRDAARRLARQEGLADLLAQRMLDLQADEGGRAAAALRSGVITAVPVVNVCRARALHDYLADGPLVLDLPPYTVQMEQGFGCYKAQFGGFLTFAVVVDDTLFRYMISMRWPHRP</sequence>
<dbReference type="KEGG" id="aht:ANTHELSMS3_03976"/>
<dbReference type="RefSeq" id="WP_157733586.1">
    <property type="nucleotide sequence ID" value="NZ_CP022540.1"/>
</dbReference>